<keyword evidence="2" id="KW-1185">Reference proteome</keyword>
<dbReference type="AlphaFoldDB" id="A7EHZ0"/>
<evidence type="ECO:0000313" key="1">
    <source>
        <dbReference type="EMBL" id="EDO02456.1"/>
    </source>
</evidence>
<dbReference type="RefSeq" id="XP_001593505.1">
    <property type="nucleotide sequence ID" value="XM_001593455.1"/>
</dbReference>
<accession>A7EHZ0</accession>
<dbReference type="Proteomes" id="UP000001312">
    <property type="component" value="Unassembled WGS sequence"/>
</dbReference>
<dbReference type="HOGENOM" id="CLU_2543983_0_0_1"/>
<sequence>MATCIYSSINLKTTKHSKQPPWNSILLIGSPRNTISLALANYSMEEEKQPVAFIQSNDELIISLTNSCDSAVIVEDFNIPQTD</sequence>
<proteinExistence type="predicted"/>
<organism evidence="1 2">
    <name type="scientific">Sclerotinia sclerotiorum (strain ATCC 18683 / 1980 / Ss-1)</name>
    <name type="common">White mold</name>
    <name type="synonym">Whetzelinia sclerotiorum</name>
    <dbReference type="NCBI Taxonomy" id="665079"/>
    <lineage>
        <taxon>Eukaryota</taxon>
        <taxon>Fungi</taxon>
        <taxon>Dikarya</taxon>
        <taxon>Ascomycota</taxon>
        <taxon>Pezizomycotina</taxon>
        <taxon>Leotiomycetes</taxon>
        <taxon>Helotiales</taxon>
        <taxon>Sclerotiniaceae</taxon>
        <taxon>Sclerotinia</taxon>
    </lineage>
</organism>
<evidence type="ECO:0000313" key="2">
    <source>
        <dbReference type="Proteomes" id="UP000001312"/>
    </source>
</evidence>
<dbReference type="GeneID" id="5490191"/>
<protein>
    <submittedName>
        <fullName evidence="1">Uncharacterized protein</fullName>
    </submittedName>
</protein>
<gene>
    <name evidence="1" type="ORF">SS1G_04932</name>
</gene>
<dbReference type="EMBL" id="CH476626">
    <property type="protein sequence ID" value="EDO02456.1"/>
    <property type="molecule type" value="Genomic_DNA"/>
</dbReference>
<dbReference type="InParanoid" id="A7EHZ0"/>
<reference evidence="2" key="1">
    <citation type="journal article" date="2011" name="PLoS Genet.">
        <title>Genomic analysis of the necrotrophic fungal pathogens Sclerotinia sclerotiorum and Botrytis cinerea.</title>
        <authorList>
            <person name="Amselem J."/>
            <person name="Cuomo C.A."/>
            <person name="van Kan J.A."/>
            <person name="Viaud M."/>
            <person name="Benito E.P."/>
            <person name="Couloux A."/>
            <person name="Coutinho P.M."/>
            <person name="de Vries R.P."/>
            <person name="Dyer P.S."/>
            <person name="Fillinger S."/>
            <person name="Fournier E."/>
            <person name="Gout L."/>
            <person name="Hahn M."/>
            <person name="Kohn L."/>
            <person name="Lapalu N."/>
            <person name="Plummer K.M."/>
            <person name="Pradier J.M."/>
            <person name="Quevillon E."/>
            <person name="Sharon A."/>
            <person name="Simon A."/>
            <person name="ten Have A."/>
            <person name="Tudzynski B."/>
            <person name="Tudzynski P."/>
            <person name="Wincker P."/>
            <person name="Andrew M."/>
            <person name="Anthouard V."/>
            <person name="Beever R.E."/>
            <person name="Beffa R."/>
            <person name="Benoit I."/>
            <person name="Bouzid O."/>
            <person name="Brault B."/>
            <person name="Chen Z."/>
            <person name="Choquer M."/>
            <person name="Collemare J."/>
            <person name="Cotton P."/>
            <person name="Danchin E.G."/>
            <person name="Da Silva C."/>
            <person name="Gautier A."/>
            <person name="Giraud C."/>
            <person name="Giraud T."/>
            <person name="Gonzalez C."/>
            <person name="Grossetete S."/>
            <person name="Guldener U."/>
            <person name="Henrissat B."/>
            <person name="Howlett B.J."/>
            <person name="Kodira C."/>
            <person name="Kretschmer M."/>
            <person name="Lappartient A."/>
            <person name="Leroch M."/>
            <person name="Levis C."/>
            <person name="Mauceli E."/>
            <person name="Neuveglise C."/>
            <person name="Oeser B."/>
            <person name="Pearson M."/>
            <person name="Poulain J."/>
            <person name="Poussereau N."/>
            <person name="Quesneville H."/>
            <person name="Rascle C."/>
            <person name="Schumacher J."/>
            <person name="Segurens B."/>
            <person name="Sexton A."/>
            <person name="Silva E."/>
            <person name="Sirven C."/>
            <person name="Soanes D.M."/>
            <person name="Talbot N.J."/>
            <person name="Templeton M."/>
            <person name="Yandava C."/>
            <person name="Yarden O."/>
            <person name="Zeng Q."/>
            <person name="Rollins J.A."/>
            <person name="Lebrun M.H."/>
            <person name="Dickman M."/>
        </authorList>
    </citation>
    <scope>NUCLEOTIDE SEQUENCE [LARGE SCALE GENOMIC DNA]</scope>
    <source>
        <strain evidence="2">ATCC 18683 / 1980 / Ss-1</strain>
    </source>
</reference>
<dbReference type="KEGG" id="ssl:SS1G_04932"/>
<name>A7EHZ0_SCLS1</name>